<evidence type="ECO:0000256" key="6">
    <source>
        <dbReference type="SAM" id="Phobius"/>
    </source>
</evidence>
<organism evidence="8 9">
    <name type="scientific">Thiospirochaeta perfilievii</name>
    <dbReference type="NCBI Taxonomy" id="252967"/>
    <lineage>
        <taxon>Bacteria</taxon>
        <taxon>Pseudomonadati</taxon>
        <taxon>Spirochaetota</taxon>
        <taxon>Spirochaetia</taxon>
        <taxon>Spirochaetales</taxon>
        <taxon>Spirochaetaceae</taxon>
        <taxon>Thiospirochaeta</taxon>
    </lineage>
</organism>
<dbReference type="KEGG" id="sper:EW093_15115"/>
<gene>
    <name evidence="8" type="ORF">EW093_15115</name>
</gene>
<dbReference type="PANTHER" id="PTHR33545">
    <property type="entry name" value="UPF0750 MEMBRANE PROTEIN YITT-RELATED"/>
    <property type="match status" value="1"/>
</dbReference>
<dbReference type="GO" id="GO:0005886">
    <property type="term" value="C:plasma membrane"/>
    <property type="evidence" value="ECO:0007669"/>
    <property type="project" value="UniProtKB-SubCell"/>
</dbReference>
<dbReference type="Proteomes" id="UP000323824">
    <property type="component" value="Chromosome"/>
</dbReference>
<keyword evidence="4 6" id="KW-1133">Transmembrane helix</keyword>
<dbReference type="OrthoDB" id="9779786at2"/>
<reference evidence="8 9" key="2">
    <citation type="submission" date="2019-09" db="EMBL/GenBank/DDBJ databases">
        <title>Complete Genome Sequence and Methylome Analysis of free living Spirochaetas.</title>
        <authorList>
            <person name="Leshcheva N."/>
            <person name="Mikheeva N."/>
        </authorList>
    </citation>
    <scope>NUCLEOTIDE SEQUENCE [LARGE SCALE GENOMIC DNA]</scope>
    <source>
        <strain evidence="8 9">P</strain>
    </source>
</reference>
<sequence length="283" mass="31358">MKNIKKFLLINLGLIIMSVGLHFFLIASDLAAGGIIGLAMVINHFFPILPIGIIMTALNILLTIVALILFGKKFTAHTVYSSLALSGIIFLFELLLPLDGPVVEDTLLNLIFGIVIQGIGMAIIFYQDASTGGTDIIAKVLNKYFHTEIGRALLITDFVVVIFAGLAFGFTLGLWALVGIILNGLVIDRVIAGFEEKLHILVISHRYEDINRFVLDKIDRTTTIYDARGGYSGEKKNVIQVILNKKEYIRLKQYIRSIDKDAFISVSFTHEVLGEGFNQYLHS</sequence>
<keyword evidence="9" id="KW-1185">Reference proteome</keyword>
<feature type="transmembrane region" description="Helical" evidence="6">
    <location>
        <begin position="12"/>
        <end position="42"/>
    </location>
</feature>
<evidence type="ECO:0000256" key="3">
    <source>
        <dbReference type="ARBA" id="ARBA00022692"/>
    </source>
</evidence>
<feature type="transmembrane region" description="Helical" evidence="6">
    <location>
        <begin position="48"/>
        <end position="71"/>
    </location>
</feature>
<dbReference type="InterPro" id="IPR019264">
    <property type="entry name" value="DUF2179"/>
</dbReference>
<dbReference type="Gene3D" id="3.30.70.120">
    <property type="match status" value="1"/>
</dbReference>
<proteinExistence type="predicted"/>
<dbReference type="PIRSF" id="PIRSF006483">
    <property type="entry name" value="Membrane_protein_YitT"/>
    <property type="match status" value="1"/>
</dbReference>
<keyword evidence="3 6" id="KW-0812">Transmembrane</keyword>
<evidence type="ECO:0000256" key="1">
    <source>
        <dbReference type="ARBA" id="ARBA00004651"/>
    </source>
</evidence>
<dbReference type="RefSeq" id="WP_149569203.1">
    <property type="nucleotide sequence ID" value="NZ_CP035807.1"/>
</dbReference>
<dbReference type="InterPro" id="IPR015867">
    <property type="entry name" value="N-reg_PII/ATP_PRibTrfase_C"/>
</dbReference>
<accession>A0A5C1QFW6</accession>
<dbReference type="InterPro" id="IPR003740">
    <property type="entry name" value="YitT"/>
</dbReference>
<name>A0A5C1QFW6_9SPIO</name>
<dbReference type="EMBL" id="CP035807">
    <property type="protein sequence ID" value="QEN05969.1"/>
    <property type="molecule type" value="Genomic_DNA"/>
</dbReference>
<dbReference type="PANTHER" id="PTHR33545:SF9">
    <property type="entry name" value="UPF0750 MEMBRANE PROTEIN YITE"/>
    <property type="match status" value="1"/>
</dbReference>
<reference evidence="8 9" key="1">
    <citation type="submission" date="2019-02" db="EMBL/GenBank/DDBJ databases">
        <authorList>
            <person name="Fomenkov A."/>
            <person name="Dubinina G."/>
            <person name="Grabovich M."/>
            <person name="Vincze T."/>
            <person name="Roberts R.J."/>
        </authorList>
    </citation>
    <scope>NUCLEOTIDE SEQUENCE [LARGE SCALE GENOMIC DNA]</scope>
    <source>
        <strain evidence="8 9">P</strain>
    </source>
</reference>
<protein>
    <submittedName>
        <fullName evidence="8">YitT family protein</fullName>
    </submittedName>
</protein>
<evidence type="ECO:0000259" key="7">
    <source>
        <dbReference type="Pfam" id="PF10035"/>
    </source>
</evidence>
<dbReference type="Pfam" id="PF02588">
    <property type="entry name" value="YitT_membrane"/>
    <property type="match status" value="1"/>
</dbReference>
<feature type="transmembrane region" description="Helical" evidence="6">
    <location>
        <begin position="110"/>
        <end position="129"/>
    </location>
</feature>
<evidence type="ECO:0000313" key="8">
    <source>
        <dbReference type="EMBL" id="QEN05969.1"/>
    </source>
</evidence>
<evidence type="ECO:0000256" key="5">
    <source>
        <dbReference type="ARBA" id="ARBA00023136"/>
    </source>
</evidence>
<dbReference type="InterPro" id="IPR051461">
    <property type="entry name" value="UPF0750_membrane"/>
</dbReference>
<keyword evidence="2" id="KW-1003">Cell membrane</keyword>
<evidence type="ECO:0000313" key="9">
    <source>
        <dbReference type="Proteomes" id="UP000323824"/>
    </source>
</evidence>
<feature type="transmembrane region" description="Helical" evidence="6">
    <location>
        <begin position="78"/>
        <end position="98"/>
    </location>
</feature>
<keyword evidence="5 6" id="KW-0472">Membrane</keyword>
<comment type="subcellular location">
    <subcellularLocation>
        <location evidence="1">Cell membrane</location>
        <topology evidence="1">Multi-pass membrane protein</topology>
    </subcellularLocation>
</comment>
<dbReference type="Pfam" id="PF10035">
    <property type="entry name" value="DUF2179"/>
    <property type="match status" value="1"/>
</dbReference>
<dbReference type="CDD" id="cd16380">
    <property type="entry name" value="YitT_C"/>
    <property type="match status" value="1"/>
</dbReference>
<evidence type="ECO:0000256" key="2">
    <source>
        <dbReference type="ARBA" id="ARBA00022475"/>
    </source>
</evidence>
<feature type="domain" description="DUF2179" evidence="7">
    <location>
        <begin position="220"/>
        <end position="274"/>
    </location>
</feature>
<evidence type="ECO:0000256" key="4">
    <source>
        <dbReference type="ARBA" id="ARBA00022989"/>
    </source>
</evidence>
<dbReference type="AlphaFoldDB" id="A0A5C1QFW6"/>